<accession>A0AAN9Y5P8</accession>
<name>A0AAN9Y5P8_9HEMI</name>
<keyword evidence="1 3" id="KW-0853">WD repeat</keyword>
<evidence type="ECO:0000256" key="3">
    <source>
        <dbReference type="PROSITE-ProRule" id="PRU00221"/>
    </source>
</evidence>
<feature type="region of interest" description="Disordered" evidence="4">
    <location>
        <begin position="71"/>
        <end position="99"/>
    </location>
</feature>
<keyword evidence="2" id="KW-0677">Repeat</keyword>
<dbReference type="InterPro" id="IPR015943">
    <property type="entry name" value="WD40/YVTN_repeat-like_dom_sf"/>
</dbReference>
<dbReference type="PANTHER" id="PTHR44499:SF1">
    <property type="entry name" value="JOUBERIN"/>
    <property type="match status" value="1"/>
</dbReference>
<feature type="repeat" description="WD" evidence="3">
    <location>
        <begin position="465"/>
        <end position="506"/>
    </location>
</feature>
<feature type="compositionally biased region" description="Low complexity" evidence="4">
    <location>
        <begin position="141"/>
        <end position="152"/>
    </location>
</feature>
<dbReference type="Gene3D" id="2.130.10.10">
    <property type="entry name" value="YVTN repeat-like/Quinoprotein amine dehydrogenase"/>
    <property type="match status" value="1"/>
</dbReference>
<dbReference type="PROSITE" id="PS00678">
    <property type="entry name" value="WD_REPEATS_1"/>
    <property type="match status" value="1"/>
</dbReference>
<evidence type="ECO:0000256" key="4">
    <source>
        <dbReference type="SAM" id="MobiDB-lite"/>
    </source>
</evidence>
<evidence type="ECO:0000313" key="6">
    <source>
        <dbReference type="Proteomes" id="UP001367676"/>
    </source>
</evidence>
<dbReference type="SUPFAM" id="SSF50978">
    <property type="entry name" value="WD40 repeat-like"/>
    <property type="match status" value="1"/>
</dbReference>
<dbReference type="GO" id="GO:0036064">
    <property type="term" value="C:ciliary basal body"/>
    <property type="evidence" value="ECO:0007669"/>
    <property type="project" value="TreeGrafter"/>
</dbReference>
<keyword evidence="6" id="KW-1185">Reference proteome</keyword>
<dbReference type="Pfam" id="PF00400">
    <property type="entry name" value="WD40"/>
    <property type="match status" value="2"/>
</dbReference>
<dbReference type="InterPro" id="IPR019775">
    <property type="entry name" value="WD40_repeat_CS"/>
</dbReference>
<protein>
    <recommendedName>
        <fullName evidence="7">Jouberin</fullName>
    </recommendedName>
</protein>
<feature type="region of interest" description="Disordered" evidence="4">
    <location>
        <begin position="131"/>
        <end position="164"/>
    </location>
</feature>
<feature type="compositionally biased region" description="Polar residues" evidence="4">
    <location>
        <begin position="83"/>
        <end position="99"/>
    </location>
</feature>
<evidence type="ECO:0000256" key="1">
    <source>
        <dbReference type="ARBA" id="ARBA00022574"/>
    </source>
</evidence>
<dbReference type="AlphaFoldDB" id="A0AAN9Y5P8"/>
<dbReference type="GO" id="GO:0044458">
    <property type="term" value="P:motile cilium assembly"/>
    <property type="evidence" value="ECO:0007669"/>
    <property type="project" value="TreeGrafter"/>
</dbReference>
<dbReference type="EMBL" id="JBBCAQ010000022">
    <property type="protein sequence ID" value="KAK7591180.1"/>
    <property type="molecule type" value="Genomic_DNA"/>
</dbReference>
<dbReference type="InterPro" id="IPR036322">
    <property type="entry name" value="WD40_repeat_dom_sf"/>
</dbReference>
<evidence type="ECO:0008006" key="7">
    <source>
        <dbReference type="Google" id="ProtNLM"/>
    </source>
</evidence>
<feature type="repeat" description="WD" evidence="3">
    <location>
        <begin position="659"/>
        <end position="687"/>
    </location>
</feature>
<dbReference type="SMART" id="SM00320">
    <property type="entry name" value="WD40"/>
    <property type="match status" value="5"/>
</dbReference>
<dbReference type="PROSITE" id="PS50082">
    <property type="entry name" value="WD_REPEATS_2"/>
    <property type="match status" value="2"/>
</dbReference>
<evidence type="ECO:0000256" key="2">
    <source>
        <dbReference type="ARBA" id="ARBA00022737"/>
    </source>
</evidence>
<sequence length="751" mass="84386">MAEPPKPLPRTKLRSAPVRILIESDDELSSDVKVNIRPRPSVPNILTPHFISQNELRNSTQDLSTVIAIPDNPEVDESPKKNLPNNDSVNSNIKTTEISETSGKSNIIEQIDEDDVVDKILGLKSETSDRKIEKNATPVGSAKSAKSDNASSVEPPNDSSSEKNEDLLAIHIHRSDCLKMDRVIRHPSVIVHIVDMEKNGQYLQKTEPNKNVTYNQEQSNFILPVLTRPFNFKDRQSIIPEWDEILTFNENTSYIIKPSTILFFEIVDFVDASHSDSENASVGWHRIAWAFLKPNKTYNFKKILRLQLYKANPKMTSISTSNVPSVYTWFRSKSRKPYPSTLFVTVDSISSCKVDSKPQQRSCTPLQPEVGSEASVKSLAIFSSDGEEDSKNGEHLSAIYRLSNIEWSRLPGQSCHIPNSKIASLYPDPQGCLVVKFSHSGIFLACGTCSDLIIYAIDGVLERRLVSHQGLIYALCWFSDDSLLISASADCTVCIWDIKSASEIPLQILPHPSFVYCSTFLLPESTIVTGCYDGIIRIWWQTHACSRFWQLNQELTGHEEYVNTICPFRSREFFSGDSVGVIIHWAADEYGRWFKLNVIKLTEIHGIIINKLIPFPGNKRLLIHTRDSLLRTMDIKTSVVIQWYQGGLNDSSQCNSTITPCGSYIFSISEDGTVNVWESNTGKQMAFYSSETLTTGCGGSVDYHPFDHISAFSFYSSNYNSSTVLLLKYAKNKTSNSDVMLYTLNENLTFS</sequence>
<proteinExistence type="predicted"/>
<dbReference type="PANTHER" id="PTHR44499">
    <property type="entry name" value="JOUBERIN"/>
    <property type="match status" value="1"/>
</dbReference>
<evidence type="ECO:0000313" key="5">
    <source>
        <dbReference type="EMBL" id="KAK7591180.1"/>
    </source>
</evidence>
<dbReference type="PROSITE" id="PS50294">
    <property type="entry name" value="WD_REPEATS_REGION"/>
    <property type="match status" value="1"/>
</dbReference>
<reference evidence="5 6" key="1">
    <citation type="submission" date="2024-03" db="EMBL/GenBank/DDBJ databases">
        <title>Adaptation during the transition from Ophiocordyceps entomopathogen to insect associate is accompanied by gene loss and intensified selection.</title>
        <authorList>
            <person name="Ward C.M."/>
            <person name="Onetto C.A."/>
            <person name="Borneman A.R."/>
        </authorList>
    </citation>
    <scope>NUCLEOTIDE SEQUENCE [LARGE SCALE GENOMIC DNA]</scope>
    <source>
        <strain evidence="5">AWRI1</strain>
        <tissue evidence="5">Single Adult Female</tissue>
    </source>
</reference>
<comment type="caution">
    <text evidence="5">The sequence shown here is derived from an EMBL/GenBank/DDBJ whole genome shotgun (WGS) entry which is preliminary data.</text>
</comment>
<dbReference type="Proteomes" id="UP001367676">
    <property type="component" value="Unassembled WGS sequence"/>
</dbReference>
<dbReference type="InterPro" id="IPR001680">
    <property type="entry name" value="WD40_rpt"/>
</dbReference>
<gene>
    <name evidence="5" type="ORF">V9T40_002793</name>
</gene>
<dbReference type="InterPro" id="IPR052803">
    <property type="entry name" value="Cilium-Associated_Jouberin"/>
</dbReference>
<organism evidence="5 6">
    <name type="scientific">Parthenolecanium corni</name>
    <dbReference type="NCBI Taxonomy" id="536013"/>
    <lineage>
        <taxon>Eukaryota</taxon>
        <taxon>Metazoa</taxon>
        <taxon>Ecdysozoa</taxon>
        <taxon>Arthropoda</taxon>
        <taxon>Hexapoda</taxon>
        <taxon>Insecta</taxon>
        <taxon>Pterygota</taxon>
        <taxon>Neoptera</taxon>
        <taxon>Paraneoptera</taxon>
        <taxon>Hemiptera</taxon>
        <taxon>Sternorrhyncha</taxon>
        <taxon>Coccoidea</taxon>
        <taxon>Coccidae</taxon>
        <taxon>Parthenolecanium</taxon>
    </lineage>
</organism>